<dbReference type="PROSITE" id="PS00141">
    <property type="entry name" value="ASP_PROTEASE"/>
    <property type="match status" value="1"/>
</dbReference>
<dbReference type="AlphaFoldDB" id="A0A9W7CRG4"/>
<keyword evidence="1" id="KW-0808">Transferase</keyword>
<feature type="region of interest" description="Disordered" evidence="7">
    <location>
        <begin position="16"/>
        <end position="44"/>
    </location>
</feature>
<dbReference type="Gene3D" id="1.10.340.70">
    <property type="match status" value="1"/>
</dbReference>
<dbReference type="GO" id="GO:0006508">
    <property type="term" value="P:proteolysis"/>
    <property type="evidence" value="ECO:0007669"/>
    <property type="project" value="InterPro"/>
</dbReference>
<evidence type="ECO:0000256" key="7">
    <source>
        <dbReference type="SAM" id="MobiDB-lite"/>
    </source>
</evidence>
<keyword evidence="2" id="KW-0548">Nucleotidyltransferase</keyword>
<gene>
    <name evidence="9" type="ORF">Pfra01_000950200</name>
</gene>
<evidence type="ECO:0000256" key="3">
    <source>
        <dbReference type="ARBA" id="ARBA00022722"/>
    </source>
</evidence>
<keyword evidence="5" id="KW-0378">Hydrolase</keyword>
<sequence>MLIEIDVSTVGLASNTESCGLPTEEKPPGGEQMSEETADYEPPSGECVTENCTLVVQAEENILGQYVCAGWNCQCLESRPIKKVTVNLGEIPGVRDQSLVIGAPACEENLSVGVSKADGSAEPDNHHPHHTGESTSNLGTLLEDAGSEGALNTLSEAASVVHGGRVVAVAGLSTDLVDPDCQTEKLDQVEVSPESEDGSPPPNARLYNAEELDALESERKETEGANVGGNERYFESTLARTRESSPGELSTPEYWSDWYRRTLAVSEEAKRANRDFREMRPNESDAPRIHAVEPSDPGGRDGGGGDEGLLPLELRSRGRKSTTHSDESIVAGNICVSFAEVCGEETREIDKGMELPFRFRTLVKNTVYPILLEEEARSDPRCLLCKDPFVHLKKCGHGPTTLMPYSADERKCRVHKLVSEAAGTLGDLVLGKYCRCDSKKLRTRSHRIRSKRLERRLPFELCGAMHAPTKRGRRPRKNGNDISHYVCTVRDSEREKQRKKPGLVEVNESDESDISEENHPVLDGKGVICSIHYDSGIEAVSAGLILDLPAELLVDTGVTASLVDSRLRPFAVIDRLHVDAILGTDTLKAFRAVIDLDDNVMTLIDSGELPPWEHRDPELNPMVKVTRSLCTLQDGQTIVEICNAATDKLVVKKGTALAIATIVPKSAFEATLLGENTGSDSKHSKASVPYGERAWIDSVISAVASESTPCRDPMPGFQKAYETALEVDFSDSKLDDEQKVLLRDMLSLFRDMFVETSLKPGRTDLLKFTIDTGQHPPIKQRPYRVSHAVGERMESEIQQYLELGLIRPSTSPWASPVLMIRKPDGAKGMEFKWNTSLTVPVISLPFIETVIHYCHSDVFAAHVGQSKTMDKVRKHAYWHGWKRDVAEYVRACTVCGSGKAIDLGRTVGCNVCPLKICLVRSPYLLSMRYSVDNGVPEHLLSDRGSNFISELAKSFYETLGINKLFGDAYHPQTQGLVERFDGTLIGMLLLFVTETQTDWDLYLPRVLFAYRTSYHEALADSPFFSLYGRDPVLPLDLAFLNTKNEWKSNEVAEYRRRLYLSMRDTRRLVERQLIKAQDKHAHRLNGQEVVEFKEGVAVWVYQYFRARCGENKTKKLAFSWHGPYRVVGQLGENTYKIAIPSHPDRVPEPDDASPLTINDLPTTSFAERLALGGEETVFSGVTNPIVEVIDKRVKNRQEQYLVLTASYETCWRSTTSLLPAYAALIRVYEEESRKEKEWPEPRRSVRLAEANAKGDDDELRF</sequence>
<feature type="compositionally biased region" description="Basic and acidic residues" evidence="7">
    <location>
        <begin position="272"/>
        <end position="293"/>
    </location>
</feature>
<dbReference type="InterPro" id="IPR001584">
    <property type="entry name" value="Integrase_cat-core"/>
</dbReference>
<feature type="compositionally biased region" description="Basic and acidic residues" evidence="7">
    <location>
        <begin position="123"/>
        <end position="132"/>
    </location>
</feature>
<dbReference type="Proteomes" id="UP001165121">
    <property type="component" value="Unassembled WGS sequence"/>
</dbReference>
<evidence type="ECO:0000256" key="6">
    <source>
        <dbReference type="ARBA" id="ARBA00022918"/>
    </source>
</evidence>
<organism evidence="9 10">
    <name type="scientific">Phytophthora fragariaefolia</name>
    <dbReference type="NCBI Taxonomy" id="1490495"/>
    <lineage>
        <taxon>Eukaryota</taxon>
        <taxon>Sar</taxon>
        <taxon>Stramenopiles</taxon>
        <taxon>Oomycota</taxon>
        <taxon>Peronosporomycetes</taxon>
        <taxon>Peronosporales</taxon>
        <taxon>Peronosporaceae</taxon>
        <taxon>Phytophthora</taxon>
    </lineage>
</organism>
<dbReference type="PANTHER" id="PTHR37984:SF5">
    <property type="entry name" value="PROTEIN NYNRIN-LIKE"/>
    <property type="match status" value="1"/>
</dbReference>
<dbReference type="SUPFAM" id="SSF53098">
    <property type="entry name" value="Ribonuclease H-like"/>
    <property type="match status" value="1"/>
</dbReference>
<dbReference type="GO" id="GO:0004190">
    <property type="term" value="F:aspartic-type endopeptidase activity"/>
    <property type="evidence" value="ECO:0007669"/>
    <property type="project" value="InterPro"/>
</dbReference>
<dbReference type="GO" id="GO:0004519">
    <property type="term" value="F:endonuclease activity"/>
    <property type="evidence" value="ECO:0007669"/>
    <property type="project" value="UniProtKB-KW"/>
</dbReference>
<accession>A0A9W7CRG4</accession>
<evidence type="ECO:0000259" key="8">
    <source>
        <dbReference type="PROSITE" id="PS50994"/>
    </source>
</evidence>
<evidence type="ECO:0000313" key="10">
    <source>
        <dbReference type="Proteomes" id="UP001165121"/>
    </source>
</evidence>
<feature type="region of interest" description="Disordered" evidence="7">
    <location>
        <begin position="217"/>
        <end position="251"/>
    </location>
</feature>
<dbReference type="InterPro" id="IPR050951">
    <property type="entry name" value="Retrovirus_Pol_polyprotein"/>
</dbReference>
<feature type="region of interest" description="Disordered" evidence="7">
    <location>
        <begin position="490"/>
        <end position="517"/>
    </location>
</feature>
<keyword evidence="4" id="KW-0255">Endonuclease</keyword>
<dbReference type="InterPro" id="IPR012337">
    <property type="entry name" value="RNaseH-like_sf"/>
</dbReference>
<feature type="compositionally biased region" description="Basic and acidic residues" evidence="7">
    <location>
        <begin position="1231"/>
        <end position="1243"/>
    </location>
</feature>
<dbReference type="PANTHER" id="PTHR37984">
    <property type="entry name" value="PROTEIN CBG26694"/>
    <property type="match status" value="1"/>
</dbReference>
<feature type="region of interest" description="Disordered" evidence="7">
    <location>
        <begin position="115"/>
        <end position="139"/>
    </location>
</feature>
<reference evidence="9" key="1">
    <citation type="submission" date="2023-04" db="EMBL/GenBank/DDBJ databases">
        <title>Phytophthora fragariaefolia NBRC 109709.</title>
        <authorList>
            <person name="Ichikawa N."/>
            <person name="Sato H."/>
            <person name="Tonouchi N."/>
        </authorList>
    </citation>
    <scope>NUCLEOTIDE SEQUENCE</scope>
    <source>
        <strain evidence="9">NBRC 109709</strain>
    </source>
</reference>
<feature type="domain" description="Integrase catalytic" evidence="8">
    <location>
        <begin position="924"/>
        <end position="1030"/>
    </location>
</feature>
<evidence type="ECO:0000256" key="1">
    <source>
        <dbReference type="ARBA" id="ARBA00022679"/>
    </source>
</evidence>
<dbReference type="InterPro" id="IPR001969">
    <property type="entry name" value="Aspartic_peptidase_AS"/>
</dbReference>
<evidence type="ECO:0000256" key="4">
    <source>
        <dbReference type="ARBA" id="ARBA00022759"/>
    </source>
</evidence>
<dbReference type="GO" id="GO:0003676">
    <property type="term" value="F:nucleic acid binding"/>
    <property type="evidence" value="ECO:0007669"/>
    <property type="project" value="InterPro"/>
</dbReference>
<evidence type="ECO:0000256" key="2">
    <source>
        <dbReference type="ARBA" id="ARBA00022695"/>
    </source>
</evidence>
<dbReference type="InterPro" id="IPR036397">
    <property type="entry name" value="RNaseH_sf"/>
</dbReference>
<dbReference type="GO" id="GO:0015074">
    <property type="term" value="P:DNA integration"/>
    <property type="evidence" value="ECO:0007669"/>
    <property type="project" value="InterPro"/>
</dbReference>
<keyword evidence="3" id="KW-0540">Nuclease</keyword>
<keyword evidence="10" id="KW-1185">Reference proteome</keyword>
<feature type="region of interest" description="Disordered" evidence="7">
    <location>
        <begin position="1231"/>
        <end position="1261"/>
    </location>
</feature>
<dbReference type="Gene3D" id="3.10.10.10">
    <property type="entry name" value="HIV Type 1 Reverse Transcriptase, subunit A, domain 1"/>
    <property type="match status" value="1"/>
</dbReference>
<protein>
    <submittedName>
        <fullName evidence="9">Unnamed protein product</fullName>
    </submittedName>
</protein>
<evidence type="ECO:0000313" key="9">
    <source>
        <dbReference type="EMBL" id="GMF35670.1"/>
    </source>
</evidence>
<feature type="region of interest" description="Disordered" evidence="7">
    <location>
        <begin position="272"/>
        <end position="311"/>
    </location>
</feature>
<dbReference type="OrthoDB" id="422540at2759"/>
<name>A0A9W7CRG4_9STRA</name>
<dbReference type="EMBL" id="BSXT01000882">
    <property type="protein sequence ID" value="GMF35670.1"/>
    <property type="molecule type" value="Genomic_DNA"/>
</dbReference>
<dbReference type="InterPro" id="IPR043502">
    <property type="entry name" value="DNA/RNA_pol_sf"/>
</dbReference>
<proteinExistence type="predicted"/>
<dbReference type="PROSITE" id="PS50994">
    <property type="entry name" value="INTEGRASE"/>
    <property type="match status" value="1"/>
</dbReference>
<dbReference type="Pfam" id="PF17921">
    <property type="entry name" value="Integrase_H2C2"/>
    <property type="match status" value="1"/>
</dbReference>
<dbReference type="Gene3D" id="3.30.420.10">
    <property type="entry name" value="Ribonuclease H-like superfamily/Ribonuclease H"/>
    <property type="match status" value="1"/>
</dbReference>
<dbReference type="InterPro" id="IPR041588">
    <property type="entry name" value="Integrase_H2C2"/>
</dbReference>
<evidence type="ECO:0000256" key="5">
    <source>
        <dbReference type="ARBA" id="ARBA00022801"/>
    </source>
</evidence>
<comment type="caution">
    <text evidence="9">The sequence shown here is derived from an EMBL/GenBank/DDBJ whole genome shotgun (WGS) entry which is preliminary data.</text>
</comment>
<keyword evidence="6" id="KW-0695">RNA-directed DNA polymerase</keyword>
<dbReference type="GO" id="GO:0003964">
    <property type="term" value="F:RNA-directed DNA polymerase activity"/>
    <property type="evidence" value="ECO:0007669"/>
    <property type="project" value="UniProtKB-KW"/>
</dbReference>
<dbReference type="SUPFAM" id="SSF56672">
    <property type="entry name" value="DNA/RNA polymerases"/>
    <property type="match status" value="1"/>
</dbReference>